<dbReference type="OrthoDB" id="235534at2157"/>
<dbReference type="PROSITE" id="PS51085">
    <property type="entry name" value="2FE2S_FER_2"/>
    <property type="match status" value="1"/>
</dbReference>
<dbReference type="GO" id="GO:0051537">
    <property type="term" value="F:2 iron, 2 sulfur cluster binding"/>
    <property type="evidence" value="ECO:0007669"/>
    <property type="project" value="UniProtKB-KW"/>
</dbReference>
<accession>M0B801</accession>
<evidence type="ECO:0000256" key="1">
    <source>
        <dbReference type="ARBA" id="ARBA00007874"/>
    </source>
</evidence>
<feature type="compositionally biased region" description="Acidic residues" evidence="9">
    <location>
        <begin position="57"/>
        <end position="66"/>
    </location>
</feature>
<comment type="caution">
    <text evidence="11">The sequence shown here is derived from an EMBL/GenBank/DDBJ whole genome shotgun (WGS) entry which is preliminary data.</text>
</comment>
<dbReference type="Proteomes" id="UP000011693">
    <property type="component" value="Unassembled WGS sequence"/>
</dbReference>
<keyword evidence="4" id="KW-0479">Metal-binding</keyword>
<evidence type="ECO:0000256" key="4">
    <source>
        <dbReference type="ARBA" id="ARBA00022723"/>
    </source>
</evidence>
<evidence type="ECO:0000256" key="9">
    <source>
        <dbReference type="SAM" id="MobiDB-lite"/>
    </source>
</evidence>
<protein>
    <submittedName>
        <fullName evidence="11">Ferredoxin</fullName>
    </submittedName>
</protein>
<keyword evidence="2" id="KW-0813">Transport</keyword>
<keyword evidence="5" id="KW-0249">Electron transport</keyword>
<dbReference type="Pfam" id="PF00111">
    <property type="entry name" value="Fer2"/>
    <property type="match status" value="1"/>
</dbReference>
<gene>
    <name evidence="11" type="ORF">C482_01295</name>
</gene>
<dbReference type="InterPro" id="IPR012675">
    <property type="entry name" value="Beta-grasp_dom_sf"/>
</dbReference>
<keyword evidence="6" id="KW-0408">Iron</keyword>
<dbReference type="Gene3D" id="3.10.20.30">
    <property type="match status" value="1"/>
</dbReference>
<dbReference type="InterPro" id="IPR001041">
    <property type="entry name" value="2Fe-2S_ferredoxin-type"/>
</dbReference>
<proteinExistence type="inferred from homology"/>
<dbReference type="SUPFAM" id="SSF54292">
    <property type="entry name" value="2Fe-2S ferredoxin-like"/>
    <property type="match status" value="1"/>
</dbReference>
<dbReference type="AlphaFoldDB" id="M0B801"/>
<dbReference type="InterPro" id="IPR036010">
    <property type="entry name" value="2Fe-2S_ferredoxin-like_sf"/>
</dbReference>
<dbReference type="PANTHER" id="PTHR43112">
    <property type="entry name" value="FERREDOXIN"/>
    <property type="match status" value="1"/>
</dbReference>
<dbReference type="EMBL" id="AOIN01000008">
    <property type="protein sequence ID" value="ELZ06413.1"/>
    <property type="molecule type" value="Genomic_DNA"/>
</dbReference>
<keyword evidence="7" id="KW-0411">Iron-sulfur</keyword>
<evidence type="ECO:0000256" key="8">
    <source>
        <dbReference type="ARBA" id="ARBA00034078"/>
    </source>
</evidence>
<evidence type="ECO:0000313" key="12">
    <source>
        <dbReference type="Proteomes" id="UP000011693"/>
    </source>
</evidence>
<dbReference type="InterPro" id="IPR006058">
    <property type="entry name" value="2Fe2S_fd_BS"/>
</dbReference>
<dbReference type="GO" id="GO:0046872">
    <property type="term" value="F:metal ion binding"/>
    <property type="evidence" value="ECO:0007669"/>
    <property type="project" value="UniProtKB-KW"/>
</dbReference>
<evidence type="ECO:0000256" key="7">
    <source>
        <dbReference type="ARBA" id="ARBA00023014"/>
    </source>
</evidence>
<reference evidence="11 12" key="1">
    <citation type="journal article" date="2014" name="PLoS Genet.">
        <title>Phylogenetically driven sequencing of extremely halophilic archaea reveals strategies for static and dynamic osmo-response.</title>
        <authorList>
            <person name="Becker E.A."/>
            <person name="Seitzer P.M."/>
            <person name="Tritt A."/>
            <person name="Larsen D."/>
            <person name="Krusor M."/>
            <person name="Yao A.I."/>
            <person name="Wu D."/>
            <person name="Madern D."/>
            <person name="Eisen J.A."/>
            <person name="Darling A.E."/>
            <person name="Facciotti M.T."/>
        </authorList>
    </citation>
    <scope>NUCLEOTIDE SEQUENCE [LARGE SCALE GENOMIC DNA]</scope>
    <source>
        <strain evidence="11 12">JCM 10990</strain>
    </source>
</reference>
<keyword evidence="12" id="KW-1185">Reference proteome</keyword>
<evidence type="ECO:0000313" key="11">
    <source>
        <dbReference type="EMBL" id="ELZ06413.1"/>
    </source>
</evidence>
<sequence>MTSYEVVLERAGAPNHTIEVDERETILEAARRDGVRLPADCLKGTCTTCVGRVAGIEGEDESESEGEGNGKTTDSRPDAALAVDYRRPPQALDEHERADGYVLLCIALPRADCHIEVGPQVRAEVGDSPWR</sequence>
<evidence type="ECO:0000256" key="2">
    <source>
        <dbReference type="ARBA" id="ARBA00022448"/>
    </source>
</evidence>
<comment type="similarity">
    <text evidence="1">Belongs to the 2Fe2S plant-type ferredoxin family.</text>
</comment>
<comment type="cofactor">
    <cofactor evidence="8">
        <name>[2Fe-2S] cluster</name>
        <dbReference type="ChEBI" id="CHEBI:190135"/>
    </cofactor>
</comment>
<dbReference type="PROSITE" id="PS00197">
    <property type="entry name" value="2FE2S_FER_1"/>
    <property type="match status" value="1"/>
</dbReference>
<evidence type="ECO:0000256" key="6">
    <source>
        <dbReference type="ARBA" id="ARBA00023004"/>
    </source>
</evidence>
<dbReference type="RefSeq" id="WP_006165538.1">
    <property type="nucleotide sequence ID" value="NZ_AOIN01000008.1"/>
</dbReference>
<evidence type="ECO:0000256" key="3">
    <source>
        <dbReference type="ARBA" id="ARBA00022714"/>
    </source>
</evidence>
<organism evidence="11 12">
    <name type="scientific">Natrialba chahannaoensis JCM 10990</name>
    <dbReference type="NCBI Taxonomy" id="1227492"/>
    <lineage>
        <taxon>Archaea</taxon>
        <taxon>Methanobacteriati</taxon>
        <taxon>Methanobacteriota</taxon>
        <taxon>Stenosarchaea group</taxon>
        <taxon>Halobacteria</taxon>
        <taxon>Halobacteriales</taxon>
        <taxon>Natrialbaceae</taxon>
        <taxon>Natrialba</taxon>
    </lineage>
</organism>
<keyword evidence="3" id="KW-0001">2Fe-2S</keyword>
<dbReference type="STRING" id="1227492.C482_01295"/>
<feature type="domain" description="2Fe-2S ferredoxin-type" evidence="10">
    <location>
        <begin position="4"/>
        <end position="121"/>
    </location>
</feature>
<dbReference type="PANTHER" id="PTHR43112:SF3">
    <property type="entry name" value="FERREDOXIN-2, CHLOROPLASTIC"/>
    <property type="match status" value="1"/>
</dbReference>
<dbReference type="PATRIC" id="fig|1227492.4.peg.249"/>
<evidence type="ECO:0000259" key="10">
    <source>
        <dbReference type="PROSITE" id="PS51085"/>
    </source>
</evidence>
<dbReference type="CDD" id="cd00207">
    <property type="entry name" value="fer2"/>
    <property type="match status" value="1"/>
</dbReference>
<feature type="region of interest" description="Disordered" evidence="9">
    <location>
        <begin position="53"/>
        <end position="79"/>
    </location>
</feature>
<name>M0B801_9EURY</name>
<evidence type="ECO:0000256" key="5">
    <source>
        <dbReference type="ARBA" id="ARBA00022982"/>
    </source>
</evidence>